<organism evidence="2 3">
    <name type="scientific">Sphingomonas qomolangmaensis</name>
    <dbReference type="NCBI Taxonomy" id="2918765"/>
    <lineage>
        <taxon>Bacteria</taxon>
        <taxon>Pseudomonadati</taxon>
        <taxon>Pseudomonadota</taxon>
        <taxon>Alphaproteobacteria</taxon>
        <taxon>Sphingomonadales</taxon>
        <taxon>Sphingomonadaceae</taxon>
        <taxon>Sphingomonas</taxon>
    </lineage>
</organism>
<gene>
    <name evidence="2" type="ORF">NMP03_04305</name>
</gene>
<dbReference type="Gene3D" id="1.10.260.40">
    <property type="entry name" value="lambda repressor-like DNA-binding domains"/>
    <property type="match status" value="1"/>
</dbReference>
<dbReference type="EMBL" id="CP101740">
    <property type="protein sequence ID" value="UUL84171.1"/>
    <property type="molecule type" value="Genomic_DNA"/>
</dbReference>
<name>A0ABY5LDI2_9SPHN</name>
<dbReference type="Proteomes" id="UP001058533">
    <property type="component" value="Chromosome"/>
</dbReference>
<evidence type="ECO:0000313" key="3">
    <source>
        <dbReference type="Proteomes" id="UP001058533"/>
    </source>
</evidence>
<proteinExistence type="predicted"/>
<dbReference type="RefSeq" id="WP_256508003.1">
    <property type="nucleotide sequence ID" value="NZ_CP101740.1"/>
</dbReference>
<keyword evidence="3" id="KW-1185">Reference proteome</keyword>
<evidence type="ECO:0000313" key="2">
    <source>
        <dbReference type="EMBL" id="UUL84171.1"/>
    </source>
</evidence>
<evidence type="ECO:0000259" key="1">
    <source>
        <dbReference type="PROSITE" id="PS50943"/>
    </source>
</evidence>
<sequence length="64" mass="6879">MLDWSLSDLAEAAGVGRATAARFELGQSVQDETAQALRSAFESRRIRFIDSGKMAGGVYQTRAG</sequence>
<accession>A0ABY5LDI2</accession>
<dbReference type="InterPro" id="IPR001387">
    <property type="entry name" value="Cro/C1-type_HTH"/>
</dbReference>
<feature type="domain" description="HTH cro/C1-type" evidence="1">
    <location>
        <begin position="2"/>
        <end position="49"/>
    </location>
</feature>
<protein>
    <submittedName>
        <fullName evidence="2">Helix-turn-helix domain-containing protein</fullName>
    </submittedName>
</protein>
<dbReference type="Pfam" id="PF01381">
    <property type="entry name" value="HTH_3"/>
    <property type="match status" value="1"/>
</dbReference>
<dbReference type="InterPro" id="IPR010982">
    <property type="entry name" value="Lambda_DNA-bd_dom_sf"/>
</dbReference>
<dbReference type="PROSITE" id="PS50943">
    <property type="entry name" value="HTH_CROC1"/>
    <property type="match status" value="1"/>
</dbReference>
<reference evidence="2" key="1">
    <citation type="submission" date="2022-07" db="EMBL/GenBank/DDBJ databases">
        <title>Sphingomonas sp. nov., a novel bacterium isolated from the north slope of the Mount Everest.</title>
        <authorList>
            <person name="Cui X."/>
            <person name="Liu Y."/>
        </authorList>
    </citation>
    <scope>NUCLEOTIDE SEQUENCE</scope>
    <source>
        <strain evidence="2">S5-59</strain>
    </source>
</reference>